<keyword evidence="5 7" id="KW-0949">S-adenosyl-L-methionine</keyword>
<evidence type="ECO:0000256" key="4">
    <source>
        <dbReference type="ARBA" id="ARBA00022679"/>
    </source>
</evidence>
<comment type="caution">
    <text evidence="7">Lacks conserved residue(s) required for the propagation of feature annotation.</text>
</comment>
<feature type="binding site" evidence="7">
    <location>
        <position position="47"/>
    </location>
    <ligand>
        <name>S-adenosyl-L-methionine</name>
        <dbReference type="ChEBI" id="CHEBI:59789"/>
    </ligand>
</feature>
<accession>A0A327X255</accession>
<gene>
    <name evidence="7" type="primary">trmB</name>
    <name evidence="8" type="ORF">LX87_02194</name>
</gene>
<organism evidence="8 9">
    <name type="scientific">Larkinella arboricola</name>
    <dbReference type="NCBI Taxonomy" id="643671"/>
    <lineage>
        <taxon>Bacteria</taxon>
        <taxon>Pseudomonadati</taxon>
        <taxon>Bacteroidota</taxon>
        <taxon>Cytophagia</taxon>
        <taxon>Cytophagales</taxon>
        <taxon>Spirosomataceae</taxon>
        <taxon>Larkinella</taxon>
    </lineage>
</organism>
<dbReference type="InterPro" id="IPR055361">
    <property type="entry name" value="tRNA_methyltr_TrmB_bact"/>
</dbReference>
<feature type="binding site" evidence="7">
    <location>
        <position position="99"/>
    </location>
    <ligand>
        <name>S-adenosyl-L-methionine</name>
        <dbReference type="ChEBI" id="CHEBI:59789"/>
    </ligand>
</feature>
<dbReference type="CDD" id="cd02440">
    <property type="entry name" value="AdoMet_MTases"/>
    <property type="match status" value="1"/>
</dbReference>
<comment type="pathway">
    <text evidence="7">tRNA modification; N(7)-methylguanine-tRNA biosynthesis.</text>
</comment>
<feature type="binding site" evidence="7">
    <location>
        <position position="121"/>
    </location>
    <ligand>
        <name>S-adenosyl-L-methionine</name>
        <dbReference type="ChEBI" id="CHEBI:59789"/>
    </ligand>
</feature>
<evidence type="ECO:0000256" key="1">
    <source>
        <dbReference type="ARBA" id="ARBA00000142"/>
    </source>
</evidence>
<evidence type="ECO:0000313" key="8">
    <source>
        <dbReference type="EMBL" id="RAK00488.1"/>
    </source>
</evidence>
<evidence type="ECO:0000313" key="9">
    <source>
        <dbReference type="Proteomes" id="UP000248790"/>
    </source>
</evidence>
<dbReference type="InterPro" id="IPR029063">
    <property type="entry name" value="SAM-dependent_MTases_sf"/>
</dbReference>
<keyword evidence="4 7" id="KW-0808">Transferase</keyword>
<evidence type="ECO:0000256" key="3">
    <source>
        <dbReference type="ARBA" id="ARBA00022603"/>
    </source>
</evidence>
<comment type="function">
    <text evidence="2 7">Catalyzes the formation of N(7)-methylguanine at position 46 (m7G46) in tRNA.</text>
</comment>
<reference evidence="8 9" key="1">
    <citation type="submission" date="2018-06" db="EMBL/GenBank/DDBJ databases">
        <title>Genomic Encyclopedia of Archaeal and Bacterial Type Strains, Phase II (KMG-II): from individual species to whole genera.</title>
        <authorList>
            <person name="Goeker M."/>
        </authorList>
    </citation>
    <scope>NUCLEOTIDE SEQUENCE [LARGE SCALE GENOMIC DNA]</scope>
    <source>
        <strain evidence="8 9">DSM 21851</strain>
    </source>
</reference>
<comment type="catalytic activity">
    <reaction evidence="1 7">
        <text>guanosine(46) in tRNA + S-adenosyl-L-methionine = N(7)-methylguanosine(46) in tRNA + S-adenosyl-L-homocysteine</text>
        <dbReference type="Rhea" id="RHEA:42708"/>
        <dbReference type="Rhea" id="RHEA-COMP:10188"/>
        <dbReference type="Rhea" id="RHEA-COMP:10189"/>
        <dbReference type="ChEBI" id="CHEBI:57856"/>
        <dbReference type="ChEBI" id="CHEBI:59789"/>
        <dbReference type="ChEBI" id="CHEBI:74269"/>
        <dbReference type="ChEBI" id="CHEBI:74480"/>
        <dbReference type="EC" id="2.1.1.33"/>
    </reaction>
</comment>
<dbReference type="AlphaFoldDB" id="A0A327X255"/>
<proteinExistence type="inferred from homology"/>
<dbReference type="PANTHER" id="PTHR23417">
    <property type="entry name" value="3-DEOXY-D-MANNO-OCTULOSONIC-ACID TRANSFERASE/TRNA GUANINE-N 7 - -METHYLTRANSFERASE"/>
    <property type="match status" value="1"/>
</dbReference>
<dbReference type="OrthoDB" id="9802090at2"/>
<dbReference type="InterPro" id="IPR003358">
    <property type="entry name" value="tRNA_(Gua-N-7)_MeTrfase_Trmb"/>
</dbReference>
<protein>
    <recommendedName>
        <fullName evidence="7">tRNA (guanine-N(7)-)-methyltransferase</fullName>
        <ecNumber evidence="7">2.1.1.33</ecNumber>
    </recommendedName>
    <alternativeName>
        <fullName evidence="7">tRNA (guanine(46)-N(7))-methyltransferase</fullName>
    </alternativeName>
    <alternativeName>
        <fullName evidence="7">tRNA(m7G46)-methyltransferase</fullName>
    </alternativeName>
</protein>
<sequence length="220" mass="25668">MSRKKLPRFEHNRVSPNVLEPGKELYETIKGNWRERYFLNSNPIVIEIGCGRGEYTVGLARHYPHLNFIGIDRKGDRIAQGSKQALNEGLTNVAFLRTDVFKLLDFFGKQEVNEIWITFPDPQPRISQVKNRLTDPRYLTLYREILAHEGILHLKTDHDDFFDFSVQTLPTNGFSDLITTRDLYASEMNHLHLGIKTKYEEIFTRKGFSIKYLKCKKAGY</sequence>
<dbReference type="NCBIfam" id="TIGR00091">
    <property type="entry name" value="tRNA (guanosine(46)-N7)-methyltransferase TrmB"/>
    <property type="match status" value="1"/>
</dbReference>
<dbReference type="EC" id="2.1.1.33" evidence="7"/>
<dbReference type="PANTHER" id="PTHR23417:SF14">
    <property type="entry name" value="PENTACOTRIPEPTIDE-REPEAT REGION OF PRORP DOMAIN-CONTAINING PROTEIN"/>
    <property type="match status" value="1"/>
</dbReference>
<dbReference type="GO" id="GO:0043527">
    <property type="term" value="C:tRNA methyltransferase complex"/>
    <property type="evidence" value="ECO:0007669"/>
    <property type="project" value="TreeGrafter"/>
</dbReference>
<dbReference type="HAMAP" id="MF_01057">
    <property type="entry name" value="tRNA_methyltr_TrmB"/>
    <property type="match status" value="1"/>
</dbReference>
<dbReference type="GO" id="GO:0008176">
    <property type="term" value="F:tRNA (guanine(46)-N7)-methyltransferase activity"/>
    <property type="evidence" value="ECO:0007669"/>
    <property type="project" value="UniProtKB-UniRule"/>
</dbReference>
<evidence type="ECO:0000256" key="2">
    <source>
        <dbReference type="ARBA" id="ARBA00003015"/>
    </source>
</evidence>
<evidence type="ECO:0000256" key="5">
    <source>
        <dbReference type="ARBA" id="ARBA00022691"/>
    </source>
</evidence>
<dbReference type="PROSITE" id="PS51625">
    <property type="entry name" value="SAM_MT_TRMB"/>
    <property type="match status" value="1"/>
</dbReference>
<feature type="binding site" evidence="7">
    <location>
        <position position="157"/>
    </location>
    <ligand>
        <name>substrate</name>
    </ligand>
</feature>
<dbReference type="EMBL" id="QLMC01000002">
    <property type="protein sequence ID" value="RAK00488.1"/>
    <property type="molecule type" value="Genomic_DNA"/>
</dbReference>
<evidence type="ECO:0000256" key="7">
    <source>
        <dbReference type="HAMAP-Rule" id="MF_01057"/>
    </source>
</evidence>
<feature type="binding site" evidence="7">
    <location>
        <position position="72"/>
    </location>
    <ligand>
        <name>S-adenosyl-L-methionine</name>
        <dbReference type="ChEBI" id="CHEBI:59789"/>
    </ligand>
</feature>
<dbReference type="SUPFAM" id="SSF53335">
    <property type="entry name" value="S-adenosyl-L-methionine-dependent methyltransferases"/>
    <property type="match status" value="1"/>
</dbReference>
<evidence type="ECO:0000256" key="6">
    <source>
        <dbReference type="ARBA" id="ARBA00022694"/>
    </source>
</evidence>
<dbReference type="Pfam" id="PF02390">
    <property type="entry name" value="Methyltransf_4"/>
    <property type="match status" value="1"/>
</dbReference>
<comment type="caution">
    <text evidence="8">The sequence shown here is derived from an EMBL/GenBank/DDBJ whole genome shotgun (WGS) entry which is preliminary data.</text>
</comment>
<keyword evidence="3 7" id="KW-0489">Methyltransferase</keyword>
<dbReference type="Proteomes" id="UP000248790">
    <property type="component" value="Unassembled WGS sequence"/>
</dbReference>
<dbReference type="NCBIfam" id="NF001080">
    <property type="entry name" value="PRK00121.2-2"/>
    <property type="match status" value="1"/>
</dbReference>
<name>A0A327X255_LARAB</name>
<dbReference type="RefSeq" id="WP_111628223.1">
    <property type="nucleotide sequence ID" value="NZ_QLMC01000002.1"/>
</dbReference>
<keyword evidence="9" id="KW-1185">Reference proteome</keyword>
<feature type="binding site" evidence="7">
    <location>
        <begin position="197"/>
        <end position="200"/>
    </location>
    <ligand>
        <name>substrate</name>
    </ligand>
</feature>
<dbReference type="UniPathway" id="UPA00989"/>
<keyword evidence="6 7" id="KW-0819">tRNA processing</keyword>
<comment type="similarity">
    <text evidence="7">Belongs to the class I-like SAM-binding methyltransferase superfamily. TrmB family.</text>
</comment>
<dbReference type="Gene3D" id="3.40.50.150">
    <property type="entry name" value="Vaccinia Virus protein VP39"/>
    <property type="match status" value="1"/>
</dbReference>